<proteinExistence type="inferred from homology"/>
<dbReference type="InterPro" id="IPR021866">
    <property type="entry name" value="SpoIIAA-like"/>
</dbReference>
<reference evidence="6" key="1">
    <citation type="submission" date="2013-04" db="EMBL/GenBank/DDBJ databases">
        <authorList>
            <person name="Harkins D.M."/>
            <person name="Durkin A.S."/>
            <person name="Selengut J.D."/>
            <person name="Sanka R."/>
            <person name="DePew J."/>
            <person name="Purushe J."/>
            <person name="Ahmed A."/>
            <person name="van der Linden H."/>
            <person name="Goris M.G.A."/>
            <person name="Hartskeerl R.A."/>
            <person name="Vinetz J.M."/>
            <person name="Sutton G.G."/>
            <person name="Nelson W.C."/>
            <person name="Fouts D.E."/>
        </authorList>
    </citation>
    <scope>NUCLEOTIDE SEQUENCE [LARGE SCALE GENOMIC DNA]</scope>
    <source>
        <strain evidence="6">BUT 6</strain>
    </source>
</reference>
<dbReference type="OrthoDB" id="313315at2"/>
<feature type="domain" description="Methyl-accepting transducer" evidence="5">
    <location>
        <begin position="120"/>
        <end position="384"/>
    </location>
</feature>
<dbReference type="PROSITE" id="PS50111">
    <property type="entry name" value="CHEMOTAXIS_TRANSDUC_2"/>
    <property type="match status" value="1"/>
</dbReference>
<dbReference type="SUPFAM" id="SSF58104">
    <property type="entry name" value="Methyl-accepting chemotaxis protein (MCP) signaling domain"/>
    <property type="match status" value="1"/>
</dbReference>
<evidence type="ECO:0000256" key="4">
    <source>
        <dbReference type="SAM" id="Phobius"/>
    </source>
</evidence>
<evidence type="ECO:0000313" key="6">
    <source>
        <dbReference type="EMBL" id="EPG73219.1"/>
    </source>
</evidence>
<keyword evidence="4" id="KW-1133">Transmembrane helix</keyword>
<sequence>MLAKLRFYYFISYSIFGSILLVTVLSGLYALGALAKENIRTSIILSGGALLIFSFAMGIFSGSRLADTFSKLQNAFKDVSEGNLGVRISTNSKDLLFDFFESFHKMLNGQAELIHRIRVSALELASGSNAMKTVIINFGSNIQSQSAATEQVSASIEEISGVASSISGITRENSKSMGSLIDEVEKLSAAMEKTRGEVEGILTSFKEISRRAELGKNSLQYMNGAMDNLATSSKEISKTVSTIADISEQINMLSLNAAIEAARAGDAGRGFAVVAEEVSKLADRTARSIRGISELVKKNRNDMQQGMERIGETTREIQEIVGTIDRISKQMEEVFHAVAAQQQLRNAVLKEADFVRGSSEEIRNAVLEHNEATSEVVTSISSIGNLAVNNSESSDLLAQKITDIANTAHRLSAIVELFKIPEFQELNENLGTERDDRTYELQFRSEIGSVYYVKKQELLEVVWTPRYSDEKYKEILSTALDSVKRHGISRWMADTRQIGIISPEGQRWVNEIWFPEANQSSLRKIALVIPESALAAMSIDNKSMKSGNIRMYNAGSREEGIKWLLKN</sequence>
<dbReference type="PANTHER" id="PTHR32089:SF112">
    <property type="entry name" value="LYSOZYME-LIKE PROTEIN-RELATED"/>
    <property type="match status" value="1"/>
</dbReference>
<accession>S3UXY3</accession>
<dbReference type="SMART" id="SM00283">
    <property type="entry name" value="MA"/>
    <property type="match status" value="1"/>
</dbReference>
<dbReference type="AlphaFoldDB" id="S3UXY3"/>
<dbReference type="PANTHER" id="PTHR32089">
    <property type="entry name" value="METHYL-ACCEPTING CHEMOTAXIS PROTEIN MCPB"/>
    <property type="match status" value="1"/>
</dbReference>
<dbReference type="Gene3D" id="1.10.287.950">
    <property type="entry name" value="Methyl-accepting chemotaxis protein"/>
    <property type="match status" value="1"/>
</dbReference>
<dbReference type="Gene3D" id="6.10.340.10">
    <property type="match status" value="1"/>
</dbReference>
<dbReference type="PRINTS" id="PR00260">
    <property type="entry name" value="CHEMTRNSDUCR"/>
</dbReference>
<dbReference type="GO" id="GO:0016020">
    <property type="term" value="C:membrane"/>
    <property type="evidence" value="ECO:0007669"/>
    <property type="project" value="InterPro"/>
</dbReference>
<comment type="caution">
    <text evidence="6">The sequence shown here is derived from an EMBL/GenBank/DDBJ whole genome shotgun (WGS) entry which is preliminary data.</text>
</comment>
<name>S3UXY3_9LEPT</name>
<gene>
    <name evidence="6" type="ORF">LEP1GSC058_3034</name>
</gene>
<dbReference type="Pfam" id="PF00015">
    <property type="entry name" value="MCPsignal"/>
    <property type="match status" value="1"/>
</dbReference>
<evidence type="ECO:0000256" key="3">
    <source>
        <dbReference type="PROSITE-ProRule" id="PRU00284"/>
    </source>
</evidence>
<dbReference type="Proteomes" id="UP000014540">
    <property type="component" value="Unassembled WGS sequence"/>
</dbReference>
<dbReference type="GO" id="GO:0006935">
    <property type="term" value="P:chemotaxis"/>
    <property type="evidence" value="ECO:0007669"/>
    <property type="project" value="InterPro"/>
</dbReference>
<keyword evidence="7" id="KW-1185">Reference proteome</keyword>
<organism evidence="6 7">
    <name type="scientific">Leptospira fainei serovar Hurstbridge str. BUT 6</name>
    <dbReference type="NCBI Taxonomy" id="1193011"/>
    <lineage>
        <taxon>Bacteria</taxon>
        <taxon>Pseudomonadati</taxon>
        <taxon>Spirochaetota</taxon>
        <taxon>Spirochaetia</taxon>
        <taxon>Leptospirales</taxon>
        <taxon>Leptospiraceae</taxon>
        <taxon>Leptospira</taxon>
    </lineage>
</organism>
<keyword evidence="1 3" id="KW-0807">Transducer</keyword>
<protein>
    <submittedName>
        <fullName evidence="6">Methyl-accepting chemotaxis protein signaling domain protein</fullName>
    </submittedName>
</protein>
<dbReference type="GO" id="GO:0007165">
    <property type="term" value="P:signal transduction"/>
    <property type="evidence" value="ECO:0007669"/>
    <property type="project" value="UniProtKB-KW"/>
</dbReference>
<dbReference type="GO" id="GO:0004888">
    <property type="term" value="F:transmembrane signaling receptor activity"/>
    <property type="evidence" value="ECO:0007669"/>
    <property type="project" value="InterPro"/>
</dbReference>
<dbReference type="InterPro" id="IPR004089">
    <property type="entry name" value="MCPsignal_dom"/>
</dbReference>
<comment type="similarity">
    <text evidence="2">Belongs to the methyl-accepting chemotaxis (MCP) protein family.</text>
</comment>
<keyword evidence="4" id="KW-0812">Transmembrane</keyword>
<evidence type="ECO:0000313" key="7">
    <source>
        <dbReference type="Proteomes" id="UP000014540"/>
    </source>
</evidence>
<dbReference type="EMBL" id="AKWZ02000010">
    <property type="protein sequence ID" value="EPG73219.1"/>
    <property type="molecule type" value="Genomic_DNA"/>
</dbReference>
<dbReference type="Pfam" id="PF11964">
    <property type="entry name" value="SpoIIAA-like"/>
    <property type="match status" value="1"/>
</dbReference>
<keyword evidence="4" id="KW-0472">Membrane</keyword>
<feature type="transmembrane region" description="Helical" evidence="4">
    <location>
        <begin position="43"/>
        <end position="62"/>
    </location>
</feature>
<evidence type="ECO:0000256" key="2">
    <source>
        <dbReference type="ARBA" id="ARBA00029447"/>
    </source>
</evidence>
<evidence type="ECO:0000256" key="1">
    <source>
        <dbReference type="ARBA" id="ARBA00023224"/>
    </source>
</evidence>
<evidence type="ECO:0000259" key="5">
    <source>
        <dbReference type="PROSITE" id="PS50111"/>
    </source>
</evidence>
<dbReference type="InterPro" id="IPR004090">
    <property type="entry name" value="Chemotax_Me-accpt_rcpt"/>
</dbReference>
<dbReference type="STRING" id="1193011.LEP1GSC058_3034"/>
<feature type="transmembrane region" description="Helical" evidence="4">
    <location>
        <begin position="6"/>
        <end position="31"/>
    </location>
</feature>